<dbReference type="EMBL" id="CAJOBZ010000017">
    <property type="protein sequence ID" value="CAF4853967.1"/>
    <property type="molecule type" value="Genomic_DNA"/>
</dbReference>
<protein>
    <recommendedName>
        <fullName evidence="3">Ig-like domain-containing protein</fullName>
    </recommendedName>
</protein>
<sequence>MWNVNYSYDGRVKGPSAHWADASLGGRARWHASPHSALKIRDVVPTDRALYRCRVDFKVSPTKNHKLMLHVIGK</sequence>
<name>A0A821SD62_9NEOP</name>
<dbReference type="InterPro" id="IPR036179">
    <property type="entry name" value="Ig-like_dom_sf"/>
</dbReference>
<dbReference type="InterPro" id="IPR013783">
    <property type="entry name" value="Ig-like_fold"/>
</dbReference>
<dbReference type="OrthoDB" id="10048737at2759"/>
<accession>A0A821SD62</accession>
<dbReference type="Gene3D" id="2.60.40.10">
    <property type="entry name" value="Immunoglobulins"/>
    <property type="match status" value="1"/>
</dbReference>
<evidence type="ECO:0000313" key="1">
    <source>
        <dbReference type="EMBL" id="CAF4853967.1"/>
    </source>
</evidence>
<gene>
    <name evidence="1" type="ORF">PMACD_LOCUS7308</name>
</gene>
<dbReference type="SUPFAM" id="SSF48726">
    <property type="entry name" value="Immunoglobulin"/>
    <property type="match status" value="1"/>
</dbReference>
<keyword evidence="2" id="KW-1185">Reference proteome</keyword>
<dbReference type="Proteomes" id="UP000663880">
    <property type="component" value="Unassembled WGS sequence"/>
</dbReference>
<evidence type="ECO:0008006" key="3">
    <source>
        <dbReference type="Google" id="ProtNLM"/>
    </source>
</evidence>
<reference evidence="1" key="1">
    <citation type="submission" date="2021-02" db="EMBL/GenBank/DDBJ databases">
        <authorList>
            <person name="Steward A R."/>
        </authorList>
    </citation>
    <scope>NUCLEOTIDE SEQUENCE</scope>
</reference>
<organism evidence="1 2">
    <name type="scientific">Pieris macdunnoughi</name>
    <dbReference type="NCBI Taxonomy" id="345717"/>
    <lineage>
        <taxon>Eukaryota</taxon>
        <taxon>Metazoa</taxon>
        <taxon>Ecdysozoa</taxon>
        <taxon>Arthropoda</taxon>
        <taxon>Hexapoda</taxon>
        <taxon>Insecta</taxon>
        <taxon>Pterygota</taxon>
        <taxon>Neoptera</taxon>
        <taxon>Endopterygota</taxon>
        <taxon>Lepidoptera</taxon>
        <taxon>Glossata</taxon>
        <taxon>Ditrysia</taxon>
        <taxon>Papilionoidea</taxon>
        <taxon>Pieridae</taxon>
        <taxon>Pierinae</taxon>
        <taxon>Pieris</taxon>
    </lineage>
</organism>
<comment type="caution">
    <text evidence="1">The sequence shown here is derived from an EMBL/GenBank/DDBJ whole genome shotgun (WGS) entry which is preliminary data.</text>
</comment>
<proteinExistence type="predicted"/>
<evidence type="ECO:0000313" key="2">
    <source>
        <dbReference type="Proteomes" id="UP000663880"/>
    </source>
</evidence>
<dbReference type="AlphaFoldDB" id="A0A821SD62"/>